<feature type="region of interest" description="Disordered" evidence="1">
    <location>
        <begin position="308"/>
        <end position="340"/>
    </location>
</feature>
<dbReference type="Proteomes" id="UP000271974">
    <property type="component" value="Unassembled WGS sequence"/>
</dbReference>
<gene>
    <name evidence="2" type="ORF">EGW08_013301</name>
</gene>
<feature type="region of interest" description="Disordered" evidence="1">
    <location>
        <begin position="191"/>
        <end position="234"/>
    </location>
</feature>
<evidence type="ECO:0000313" key="2">
    <source>
        <dbReference type="EMBL" id="RUS78923.1"/>
    </source>
</evidence>
<sequence>MSIGAETPTACLTGCVGSRRSRQTAMPVSARTLTAVVMVMLLEHSHGARLTDAGLDCSGLICRQMQERQPEKLSNLQRAQLLKSRISGMYSEALGLNHPASGRSAGPPQTRDSAMAWYDLPGDTSVLTAHRPPPRHLRAPAKHLEELYSKLQDQTPHLKFTQPKRPTLSPNVSPEELDFSSNSMYQADELTKNEGKRQQGWHIQYGKRDVSKERDEPESDLEADLPSPRRGADSLARSIPLGDVLVPQEALDFLQLSKSLTYLQRERLERKLATLLQAIVRQGAVLHGEGQDTDGGVWLETSTPSYENAGSKHGGVAEDGDASYPGPKRAGALFQSHGDPSALKRQQGWHINYGKRDGDAEPFF</sequence>
<organism evidence="2 3">
    <name type="scientific">Elysia chlorotica</name>
    <name type="common">Eastern emerald elysia</name>
    <name type="synonym">Sea slug</name>
    <dbReference type="NCBI Taxonomy" id="188477"/>
    <lineage>
        <taxon>Eukaryota</taxon>
        <taxon>Metazoa</taxon>
        <taxon>Spiralia</taxon>
        <taxon>Lophotrochozoa</taxon>
        <taxon>Mollusca</taxon>
        <taxon>Gastropoda</taxon>
        <taxon>Heterobranchia</taxon>
        <taxon>Euthyneura</taxon>
        <taxon>Panpulmonata</taxon>
        <taxon>Sacoglossa</taxon>
        <taxon>Placobranchoidea</taxon>
        <taxon>Plakobranchidae</taxon>
        <taxon>Elysia</taxon>
    </lineage>
</organism>
<protein>
    <submittedName>
        <fullName evidence="2">Uncharacterized protein</fullName>
    </submittedName>
</protein>
<dbReference type="AlphaFoldDB" id="A0A433TBD8"/>
<feature type="region of interest" description="Disordered" evidence="1">
    <location>
        <begin position="345"/>
        <end position="364"/>
    </location>
</feature>
<feature type="compositionally biased region" description="Basic and acidic residues" evidence="1">
    <location>
        <begin position="206"/>
        <end position="215"/>
    </location>
</feature>
<feature type="region of interest" description="Disordered" evidence="1">
    <location>
        <begin position="155"/>
        <end position="178"/>
    </location>
</feature>
<feature type="region of interest" description="Disordered" evidence="1">
    <location>
        <begin position="97"/>
        <end position="116"/>
    </location>
</feature>
<feature type="compositionally biased region" description="Basic and acidic residues" evidence="1">
    <location>
        <begin position="354"/>
        <end position="364"/>
    </location>
</feature>
<keyword evidence="3" id="KW-1185">Reference proteome</keyword>
<dbReference type="EMBL" id="RQTK01000481">
    <property type="protein sequence ID" value="RUS78923.1"/>
    <property type="molecule type" value="Genomic_DNA"/>
</dbReference>
<dbReference type="OrthoDB" id="10589381at2759"/>
<reference evidence="2 3" key="1">
    <citation type="submission" date="2019-01" db="EMBL/GenBank/DDBJ databases">
        <title>A draft genome assembly of the solar-powered sea slug Elysia chlorotica.</title>
        <authorList>
            <person name="Cai H."/>
            <person name="Li Q."/>
            <person name="Fang X."/>
            <person name="Li J."/>
            <person name="Curtis N.E."/>
            <person name="Altenburger A."/>
            <person name="Shibata T."/>
            <person name="Feng M."/>
            <person name="Maeda T."/>
            <person name="Schwartz J.A."/>
            <person name="Shigenobu S."/>
            <person name="Lundholm N."/>
            <person name="Nishiyama T."/>
            <person name="Yang H."/>
            <person name="Hasebe M."/>
            <person name="Li S."/>
            <person name="Pierce S.K."/>
            <person name="Wang J."/>
        </authorList>
    </citation>
    <scope>NUCLEOTIDE SEQUENCE [LARGE SCALE GENOMIC DNA]</scope>
    <source>
        <strain evidence="2">EC2010</strain>
        <tissue evidence="2">Whole organism of an adult</tissue>
    </source>
</reference>
<proteinExistence type="predicted"/>
<evidence type="ECO:0000256" key="1">
    <source>
        <dbReference type="SAM" id="MobiDB-lite"/>
    </source>
</evidence>
<comment type="caution">
    <text evidence="2">The sequence shown here is derived from an EMBL/GenBank/DDBJ whole genome shotgun (WGS) entry which is preliminary data.</text>
</comment>
<evidence type="ECO:0000313" key="3">
    <source>
        <dbReference type="Proteomes" id="UP000271974"/>
    </source>
</evidence>
<name>A0A433TBD8_ELYCH</name>
<accession>A0A433TBD8</accession>